<evidence type="ECO:0000256" key="1">
    <source>
        <dbReference type="ARBA" id="ARBA00001965"/>
    </source>
</evidence>
<dbReference type="InterPro" id="IPR007535">
    <property type="entry name" value="Catechol_dOase_N"/>
</dbReference>
<dbReference type="KEGG" id="csal:NBC122_01818"/>
<dbReference type="EMBL" id="CP037954">
    <property type="protein sequence ID" value="QBO58633.1"/>
    <property type="molecule type" value="Genomic_DNA"/>
</dbReference>
<evidence type="ECO:0000256" key="6">
    <source>
        <dbReference type="ARBA" id="ARBA00023004"/>
    </source>
</evidence>
<dbReference type="EC" id="1.13.11.1" evidence="8"/>
<reference evidence="8 9" key="1">
    <citation type="submission" date="2019-03" db="EMBL/GenBank/DDBJ databases">
        <authorList>
            <person name="Kim H."/>
            <person name="Yu S.-M."/>
        </authorList>
    </citation>
    <scope>NUCLEOTIDE SEQUENCE [LARGE SCALE GENOMIC DNA]</scope>
    <source>
        <strain evidence="8 9">NBC122</strain>
    </source>
</reference>
<dbReference type="GO" id="GO:0018576">
    <property type="term" value="F:catechol 1,2-dioxygenase activity"/>
    <property type="evidence" value="ECO:0007669"/>
    <property type="project" value="UniProtKB-EC"/>
</dbReference>
<evidence type="ECO:0000313" key="9">
    <source>
        <dbReference type="Proteomes" id="UP000294419"/>
    </source>
</evidence>
<dbReference type="InterPro" id="IPR015889">
    <property type="entry name" value="Intradiol_dOase_core"/>
</dbReference>
<dbReference type="Pfam" id="PF04444">
    <property type="entry name" value="Dioxygenase_N"/>
    <property type="match status" value="1"/>
</dbReference>
<evidence type="ECO:0000313" key="8">
    <source>
        <dbReference type="EMBL" id="QBO58633.1"/>
    </source>
</evidence>
<dbReference type="PROSITE" id="PS00083">
    <property type="entry name" value="INTRADIOL_DIOXYGENAS"/>
    <property type="match status" value="1"/>
</dbReference>
<keyword evidence="5 8" id="KW-0560">Oxidoreductase</keyword>
<dbReference type="PANTHER" id="PTHR33711">
    <property type="entry name" value="DIOXYGENASE, PUTATIVE (AFU_ORTHOLOGUE AFUA_2G02910)-RELATED"/>
    <property type="match status" value="1"/>
</dbReference>
<evidence type="ECO:0000256" key="2">
    <source>
        <dbReference type="ARBA" id="ARBA00007825"/>
    </source>
</evidence>
<dbReference type="GO" id="GO:0009712">
    <property type="term" value="P:catechol-containing compound metabolic process"/>
    <property type="evidence" value="ECO:0007669"/>
    <property type="project" value="InterPro"/>
</dbReference>
<keyword evidence="9" id="KW-1185">Reference proteome</keyword>
<evidence type="ECO:0000256" key="4">
    <source>
        <dbReference type="ARBA" id="ARBA00022964"/>
    </source>
</evidence>
<comment type="cofactor">
    <cofactor evidence="1">
        <name>Fe(3+)</name>
        <dbReference type="ChEBI" id="CHEBI:29034"/>
    </cofactor>
</comment>
<dbReference type="Pfam" id="PF00775">
    <property type="entry name" value="Dioxygenase_C"/>
    <property type="match status" value="1"/>
</dbReference>
<sequence>MKRIDQKLIDETLELIKSSEKDGAGNERIKTIVNRLLKDLFNAMADLDITSEEMWKACDWLTQTGKNNEYGLVFAGLGIEKFMDVQMDWEDEQAGIENKTPRTIEGPLYVAGSPESTSYAELETEIEPDAERLFMSGVVRDENGNPIPNAKVEIWHCNLKGLYSHFDSSQPAFNLRRAINVVEDGKYEFKSFVPVGYACPPNGSTDTLMQLLGRHGARPAHIHFFVTAPGFRKLTTQINIEGDPLTYDDFAFATRPELVPHIERVSAEDAAKYGKNEAFAKINFDFNMVHEITNAAPGENHRLRAAAEL</sequence>
<dbReference type="Gene3D" id="2.60.130.10">
    <property type="entry name" value="Aromatic compound dioxygenase"/>
    <property type="match status" value="1"/>
</dbReference>
<keyword evidence="6" id="KW-0408">Iron</keyword>
<dbReference type="PANTHER" id="PTHR33711:SF7">
    <property type="entry name" value="INTRADIOL RING-CLEAVAGE DIOXYGENASES DOMAIN-CONTAINING PROTEIN-RELATED"/>
    <property type="match status" value="1"/>
</dbReference>
<evidence type="ECO:0000256" key="3">
    <source>
        <dbReference type="ARBA" id="ARBA00022723"/>
    </source>
</evidence>
<dbReference type="GO" id="GO:0008199">
    <property type="term" value="F:ferric iron binding"/>
    <property type="evidence" value="ECO:0007669"/>
    <property type="project" value="InterPro"/>
</dbReference>
<dbReference type="Proteomes" id="UP000294419">
    <property type="component" value="Chromosome"/>
</dbReference>
<evidence type="ECO:0000259" key="7">
    <source>
        <dbReference type="PROSITE" id="PS00083"/>
    </source>
</evidence>
<dbReference type="OrthoDB" id="9800887at2"/>
<feature type="domain" description="Intradiol ring-cleavage dioxygenases" evidence="7">
    <location>
        <begin position="135"/>
        <end position="163"/>
    </location>
</feature>
<proteinExistence type="inferred from homology"/>
<dbReference type="AlphaFoldDB" id="A0A4P6ZG66"/>
<gene>
    <name evidence="8" type="primary">catA</name>
    <name evidence="8" type="ORF">NBC122_01818</name>
</gene>
<protein>
    <submittedName>
        <fullName evidence="8">Catechol 1,2-dioxygenase</fullName>
        <ecNumber evidence="8">1.13.11.1</ecNumber>
    </submittedName>
</protein>
<evidence type="ECO:0000256" key="5">
    <source>
        <dbReference type="ARBA" id="ARBA00023002"/>
    </source>
</evidence>
<comment type="similarity">
    <text evidence="2">Belongs to the intradiol ring-cleavage dioxygenase family.</text>
</comment>
<dbReference type="RefSeq" id="WP_133440047.1">
    <property type="nucleotide sequence ID" value="NZ_CP037954.1"/>
</dbReference>
<organism evidence="8 9">
    <name type="scientific">Chryseobacterium salivictor</name>
    <dbReference type="NCBI Taxonomy" id="2547600"/>
    <lineage>
        <taxon>Bacteria</taxon>
        <taxon>Pseudomonadati</taxon>
        <taxon>Bacteroidota</taxon>
        <taxon>Flavobacteriia</taxon>
        <taxon>Flavobacteriales</taxon>
        <taxon>Weeksellaceae</taxon>
        <taxon>Chryseobacterium group</taxon>
        <taxon>Chryseobacterium</taxon>
    </lineage>
</organism>
<dbReference type="InterPro" id="IPR050770">
    <property type="entry name" value="Intradiol_RC_Dioxygenase"/>
</dbReference>
<keyword evidence="3" id="KW-0479">Metal-binding</keyword>
<keyword evidence="4 8" id="KW-0223">Dioxygenase</keyword>
<name>A0A4P6ZG66_9FLAO</name>
<accession>A0A4P6ZG66</accession>
<dbReference type="SUPFAM" id="SSF49482">
    <property type="entry name" value="Aromatic compound dioxygenase"/>
    <property type="match status" value="1"/>
</dbReference>
<dbReference type="InterPro" id="IPR000627">
    <property type="entry name" value="Intradiol_dOase_C"/>
</dbReference>